<dbReference type="Gene3D" id="1.20.120.450">
    <property type="entry name" value="dinb family like domain"/>
    <property type="match status" value="1"/>
</dbReference>
<dbReference type="GO" id="GO:0046872">
    <property type="term" value="F:metal ion binding"/>
    <property type="evidence" value="ECO:0007669"/>
    <property type="project" value="InterPro"/>
</dbReference>
<feature type="domain" description="Mycothiol-dependent maleylpyruvate isomerase metal-binding" evidence="1">
    <location>
        <begin position="30"/>
        <end position="171"/>
    </location>
</feature>
<sequence>MTSTTRSGAAPTAELSPTGAAGPFTALLHAAQWGAIRAWVDAVPPSILARPSTLRGWSIDELLSHLATSVETIGDLRPADERDTEPPLSVLAYLTGYQQRSALIRQRSTRKAAARTDRGGELDEAWATAGRTLISLGPDDSPVRAPGGIIRLSDFLLTRLIELVVHGLDLRLSVRALENAGPVVEPLVLPLALRRVAAALRALCARKAGARGGFEDVFDVGSGSDDLHDVRLVLLATGRDADRAEVSSTLRAVLPLF</sequence>
<dbReference type="RefSeq" id="WP_353650636.1">
    <property type="nucleotide sequence ID" value="NZ_CP159218.1"/>
</dbReference>
<dbReference type="GO" id="GO:0016853">
    <property type="term" value="F:isomerase activity"/>
    <property type="evidence" value="ECO:0007669"/>
    <property type="project" value="UniProtKB-KW"/>
</dbReference>
<accession>A0AAU8DUZ2</accession>
<evidence type="ECO:0000259" key="1">
    <source>
        <dbReference type="Pfam" id="PF11716"/>
    </source>
</evidence>
<evidence type="ECO:0000313" key="2">
    <source>
        <dbReference type="EMBL" id="XCG65025.1"/>
    </source>
</evidence>
<dbReference type="SUPFAM" id="SSF109854">
    <property type="entry name" value="DinB/YfiT-like putative metalloenzymes"/>
    <property type="match status" value="1"/>
</dbReference>
<dbReference type="EMBL" id="CP159218">
    <property type="protein sequence ID" value="XCG65025.1"/>
    <property type="molecule type" value="Genomic_DNA"/>
</dbReference>
<dbReference type="AlphaFoldDB" id="A0AAU8DUZ2"/>
<proteinExistence type="predicted"/>
<organism evidence="2">
    <name type="scientific">Nakamurella sp. A5-74</name>
    <dbReference type="NCBI Taxonomy" id="3158264"/>
    <lineage>
        <taxon>Bacteria</taxon>
        <taxon>Bacillati</taxon>
        <taxon>Actinomycetota</taxon>
        <taxon>Actinomycetes</taxon>
        <taxon>Nakamurellales</taxon>
        <taxon>Nakamurellaceae</taxon>
        <taxon>Nakamurella</taxon>
    </lineage>
</organism>
<reference evidence="2" key="1">
    <citation type="submission" date="2024-05" db="EMBL/GenBank/DDBJ databases">
        <authorList>
            <person name="Cai S.Y."/>
            <person name="Jin L.M."/>
            <person name="Li H.R."/>
        </authorList>
    </citation>
    <scope>NUCLEOTIDE SEQUENCE</scope>
    <source>
        <strain evidence="2">A5-74</strain>
    </source>
</reference>
<protein>
    <submittedName>
        <fullName evidence="2">Maleylpyruvate isomerase N-terminal domain-containing protein</fullName>
    </submittedName>
</protein>
<name>A0AAU8DUZ2_9ACTN</name>
<keyword evidence="2" id="KW-0413">Isomerase</keyword>
<gene>
    <name evidence="2" type="ORF">ABLG96_06915</name>
</gene>
<dbReference type="Pfam" id="PF11716">
    <property type="entry name" value="MDMPI_N"/>
    <property type="match status" value="1"/>
</dbReference>
<dbReference type="InterPro" id="IPR034660">
    <property type="entry name" value="DinB/YfiT-like"/>
</dbReference>
<dbReference type="InterPro" id="IPR024344">
    <property type="entry name" value="MDMPI_metal-binding"/>
</dbReference>